<keyword evidence="2" id="KW-0732">Signal</keyword>
<evidence type="ECO:0000313" key="4">
    <source>
        <dbReference type="Proteomes" id="UP001303647"/>
    </source>
</evidence>
<name>A0AAN7CUZ1_9PEZI</name>
<dbReference type="AlphaFoldDB" id="A0AAN7CUZ1"/>
<dbReference type="CDD" id="cd00118">
    <property type="entry name" value="LysM"/>
    <property type="match status" value="1"/>
</dbReference>
<feature type="region of interest" description="Disordered" evidence="1">
    <location>
        <begin position="276"/>
        <end position="328"/>
    </location>
</feature>
<dbReference type="InterPro" id="IPR018392">
    <property type="entry name" value="LysM"/>
</dbReference>
<organism evidence="3 4">
    <name type="scientific">Corynascus novoguineensis</name>
    <dbReference type="NCBI Taxonomy" id="1126955"/>
    <lineage>
        <taxon>Eukaryota</taxon>
        <taxon>Fungi</taxon>
        <taxon>Dikarya</taxon>
        <taxon>Ascomycota</taxon>
        <taxon>Pezizomycotina</taxon>
        <taxon>Sordariomycetes</taxon>
        <taxon>Sordariomycetidae</taxon>
        <taxon>Sordariales</taxon>
        <taxon>Chaetomiaceae</taxon>
        <taxon>Corynascus</taxon>
    </lineage>
</organism>
<comment type="caution">
    <text evidence="3">The sequence shown here is derived from an EMBL/GenBank/DDBJ whole genome shotgun (WGS) entry which is preliminary data.</text>
</comment>
<gene>
    <name evidence="3" type="ORF">C7999DRAFT_14255</name>
</gene>
<dbReference type="InterPro" id="IPR045030">
    <property type="entry name" value="LYSM1-4"/>
</dbReference>
<dbReference type="Gene3D" id="3.10.350.10">
    <property type="entry name" value="LysM domain"/>
    <property type="match status" value="1"/>
</dbReference>
<protein>
    <recommendedName>
        <fullName evidence="5">LysM domain-containing protein</fullName>
    </recommendedName>
</protein>
<reference evidence="3" key="1">
    <citation type="journal article" date="2023" name="Mol. Phylogenet. Evol.">
        <title>Genome-scale phylogeny and comparative genomics of the fungal order Sordariales.</title>
        <authorList>
            <person name="Hensen N."/>
            <person name="Bonometti L."/>
            <person name="Westerberg I."/>
            <person name="Brannstrom I.O."/>
            <person name="Guillou S."/>
            <person name="Cros-Aarteil S."/>
            <person name="Calhoun S."/>
            <person name="Haridas S."/>
            <person name="Kuo A."/>
            <person name="Mondo S."/>
            <person name="Pangilinan J."/>
            <person name="Riley R."/>
            <person name="LaButti K."/>
            <person name="Andreopoulos B."/>
            <person name="Lipzen A."/>
            <person name="Chen C."/>
            <person name="Yan M."/>
            <person name="Daum C."/>
            <person name="Ng V."/>
            <person name="Clum A."/>
            <person name="Steindorff A."/>
            <person name="Ohm R.A."/>
            <person name="Martin F."/>
            <person name="Silar P."/>
            <person name="Natvig D.O."/>
            <person name="Lalanne C."/>
            <person name="Gautier V."/>
            <person name="Ament-Velasquez S.L."/>
            <person name="Kruys A."/>
            <person name="Hutchinson M.I."/>
            <person name="Powell A.J."/>
            <person name="Barry K."/>
            <person name="Miller A.N."/>
            <person name="Grigoriev I.V."/>
            <person name="Debuchy R."/>
            <person name="Gladieux P."/>
            <person name="Hiltunen Thoren M."/>
            <person name="Johannesson H."/>
        </authorList>
    </citation>
    <scope>NUCLEOTIDE SEQUENCE</scope>
    <source>
        <strain evidence="3">CBS 359.72</strain>
    </source>
</reference>
<evidence type="ECO:0000256" key="1">
    <source>
        <dbReference type="SAM" id="MobiDB-lite"/>
    </source>
</evidence>
<evidence type="ECO:0008006" key="5">
    <source>
        <dbReference type="Google" id="ProtNLM"/>
    </source>
</evidence>
<feature type="compositionally biased region" description="Basic residues" evidence="1">
    <location>
        <begin position="293"/>
        <end position="305"/>
    </location>
</feature>
<feature type="chain" id="PRO_5042844523" description="LysM domain-containing protein" evidence="2">
    <location>
        <begin position="22"/>
        <end position="328"/>
    </location>
</feature>
<reference evidence="3" key="2">
    <citation type="submission" date="2023-05" db="EMBL/GenBank/DDBJ databases">
        <authorList>
            <consortium name="Lawrence Berkeley National Laboratory"/>
            <person name="Steindorff A."/>
            <person name="Hensen N."/>
            <person name="Bonometti L."/>
            <person name="Westerberg I."/>
            <person name="Brannstrom I.O."/>
            <person name="Guillou S."/>
            <person name="Cros-Aarteil S."/>
            <person name="Calhoun S."/>
            <person name="Haridas S."/>
            <person name="Kuo A."/>
            <person name="Mondo S."/>
            <person name="Pangilinan J."/>
            <person name="Riley R."/>
            <person name="Labutti K."/>
            <person name="Andreopoulos B."/>
            <person name="Lipzen A."/>
            <person name="Chen C."/>
            <person name="Yanf M."/>
            <person name="Daum C."/>
            <person name="Ng V."/>
            <person name="Clum A."/>
            <person name="Ohm R."/>
            <person name="Martin F."/>
            <person name="Silar P."/>
            <person name="Natvig D."/>
            <person name="Lalanne C."/>
            <person name="Gautier V."/>
            <person name="Ament-Velasquez S.L."/>
            <person name="Kruys A."/>
            <person name="Hutchinson M.I."/>
            <person name="Powell A.J."/>
            <person name="Barry K."/>
            <person name="Miller A.N."/>
            <person name="Grigoriev I.V."/>
            <person name="Debuchy R."/>
            <person name="Gladieux P."/>
            <person name="Thoren M.H."/>
            <person name="Johannesson H."/>
        </authorList>
    </citation>
    <scope>NUCLEOTIDE SEQUENCE</scope>
    <source>
        <strain evidence="3">CBS 359.72</strain>
    </source>
</reference>
<feature type="region of interest" description="Disordered" evidence="1">
    <location>
        <begin position="104"/>
        <end position="123"/>
    </location>
</feature>
<dbReference type="PANTHER" id="PTHR20932">
    <property type="entry name" value="LYSM AND PUTATIVE PEPTIDOGLYCAN-BINDING DOMAIN-CONTAINING PROTEIN"/>
    <property type="match status" value="1"/>
</dbReference>
<dbReference type="InterPro" id="IPR036779">
    <property type="entry name" value="LysM_dom_sf"/>
</dbReference>
<sequence length="328" mass="35842">MSQSTCCTCASLLVAVPRVSSTSEKSLPNERQLSCCGRIICGACIHNNPRFQSYCPYCQTSSAAPVDSRLKARRRRSEAESGSDSESNPPPYSTIAQTIDIKLNTSEPANSPPPYSPYFTSLPPLSQPTPLKQAFPLDGKEAAPSGYTIHHLRHPPHPQPDTLASLSLRYGIPLSVLRRHNNLPNDADYLLAARHTLLIPTAYITIANKNSNKDNDSSAVAGEVSLSPHPVEDAAERERKIVIRRFMVACKESDYDTAVVYLEESGYDFGEAVARHREDAEWERRNPLEASRRKGKGKGKTKRNLLLKEDEGGTGGSGGGSLLGWLKG</sequence>
<feature type="compositionally biased region" description="Basic and acidic residues" evidence="1">
    <location>
        <begin position="276"/>
        <end position="292"/>
    </location>
</feature>
<feature type="region of interest" description="Disordered" evidence="1">
    <location>
        <begin position="66"/>
        <end position="94"/>
    </location>
</feature>
<accession>A0AAN7CUZ1</accession>
<evidence type="ECO:0000313" key="3">
    <source>
        <dbReference type="EMBL" id="KAK4247732.1"/>
    </source>
</evidence>
<dbReference type="PANTHER" id="PTHR20932:SF31">
    <property type="entry name" value="RING-TYPE DOMAIN-CONTAINING PROTEIN"/>
    <property type="match status" value="1"/>
</dbReference>
<feature type="compositionally biased region" description="Gly residues" evidence="1">
    <location>
        <begin position="313"/>
        <end position="328"/>
    </location>
</feature>
<dbReference type="Proteomes" id="UP001303647">
    <property type="component" value="Unassembled WGS sequence"/>
</dbReference>
<evidence type="ECO:0000256" key="2">
    <source>
        <dbReference type="SAM" id="SignalP"/>
    </source>
</evidence>
<proteinExistence type="predicted"/>
<keyword evidence="4" id="KW-1185">Reference proteome</keyword>
<feature type="signal peptide" evidence="2">
    <location>
        <begin position="1"/>
        <end position="21"/>
    </location>
</feature>
<dbReference type="EMBL" id="MU857648">
    <property type="protein sequence ID" value="KAK4247732.1"/>
    <property type="molecule type" value="Genomic_DNA"/>
</dbReference>